<sequence>MKRGDLTPDYRKLNPWWETGDVTVADRYEPKRRSDYNYKLRRVRNNRFVNIAGAAGSGKTTTLHQIADDLISEDDIPPRNVMYLPVGDPRFQIGNEVIQDAVDEFATYYWQRDAEPGTGYVFIDDAHALGSWSDQVRDCLDEYDDLTIAVTLPTVARASTDAIEELELKTDSDLLLPPKFYDFVSENHDIEVAKDTVRNVRDTLEHAADTGDASALQSGLDDLLGAVDATSTLKRGVLKYFQGEGRNLDASAANHNLELTVYRDVPRYQQFDDRSDLHALCAVAAMYPGHTLGLKNLSELLDCDRRTLQRYIDILEDFFILTPSYQYKHERKRSVRLYLRDPVLLGALLDLDFDGLLPTQVEDNLISTVIFDHLKRLGFRYQDTNSPVGFWESGDVDVDFVLETGEGTPIPIVTPTTNDPRTPTERVDSFRDEYDCTYGVHVARDVETSVEDGLITLPLWLFLFFI</sequence>
<evidence type="ECO:0000313" key="2">
    <source>
        <dbReference type="EMBL" id="AEH35577.1"/>
    </source>
</evidence>
<dbReference type="InterPro" id="IPR027417">
    <property type="entry name" value="P-loop_NTPase"/>
</dbReference>
<feature type="domain" description="AAA+ ATPase" evidence="1">
    <location>
        <begin position="45"/>
        <end position="170"/>
    </location>
</feature>
<dbReference type="Gene3D" id="3.40.50.300">
    <property type="entry name" value="P-loop containing nucleotide triphosphate hydrolases"/>
    <property type="match status" value="1"/>
</dbReference>
<dbReference type="EMBL" id="CP002839">
    <property type="protein sequence ID" value="AEH35577.1"/>
    <property type="molecule type" value="Genomic_DNA"/>
</dbReference>
<dbReference type="eggNOG" id="arCOG03167">
    <property type="taxonomic scope" value="Archaea"/>
</dbReference>
<dbReference type="Proteomes" id="UP000006794">
    <property type="component" value="Chromosome"/>
</dbReference>
<keyword evidence="3" id="KW-1185">Reference proteome</keyword>
<dbReference type="PANTHER" id="PTHR33295">
    <property type="entry name" value="ATPASE"/>
    <property type="match status" value="1"/>
</dbReference>
<dbReference type="HOGENOM" id="CLU_586099_0_0_2"/>
<dbReference type="PANTHER" id="PTHR33295:SF18">
    <property type="entry name" value="AAA+ ATPASE DOMAIN-CONTAINING PROTEIN"/>
    <property type="match status" value="1"/>
</dbReference>
<dbReference type="InterPro" id="IPR025420">
    <property type="entry name" value="DUF4143"/>
</dbReference>
<dbReference type="KEGG" id="hxa:Halxa_0941"/>
<dbReference type="Pfam" id="PF13635">
    <property type="entry name" value="DUF4143"/>
    <property type="match status" value="1"/>
</dbReference>
<evidence type="ECO:0000313" key="3">
    <source>
        <dbReference type="Proteomes" id="UP000006794"/>
    </source>
</evidence>
<reference evidence="2 3" key="1">
    <citation type="journal article" date="2012" name="Stand. Genomic Sci.">
        <title>Complete genome sequence of Halopiger xanaduensis type strain (SH-6(T)).</title>
        <authorList>
            <person name="Anderson I."/>
            <person name="Tindall B.J."/>
            <person name="Rohde M."/>
            <person name="Lucas S."/>
            <person name="Han J."/>
            <person name="Lapidus A."/>
            <person name="Cheng J.F."/>
            <person name="Goodwin L."/>
            <person name="Pitluck S."/>
            <person name="Peters L."/>
            <person name="Pati A."/>
            <person name="Mikhailova N."/>
            <person name="Pagani I."/>
            <person name="Teshima H."/>
            <person name="Han C."/>
            <person name="Tapia R."/>
            <person name="Land M."/>
            <person name="Woyke T."/>
            <person name="Klenk H.P."/>
            <person name="Kyrpides N."/>
            <person name="Ivanova N."/>
        </authorList>
    </citation>
    <scope>NUCLEOTIDE SEQUENCE [LARGE SCALE GENOMIC DNA]</scope>
    <source>
        <strain evidence="3">DSM 18323 / JCM 14033 / SH-6</strain>
    </source>
</reference>
<dbReference type="SMART" id="SM00382">
    <property type="entry name" value="AAA"/>
    <property type="match status" value="1"/>
</dbReference>
<dbReference type="STRING" id="797210.Halxa_0941"/>
<dbReference type="AlphaFoldDB" id="F8D8F4"/>
<dbReference type="InterPro" id="IPR041682">
    <property type="entry name" value="AAA_14"/>
</dbReference>
<proteinExistence type="predicted"/>
<protein>
    <submittedName>
        <fullName evidence="2">AAA ATPase</fullName>
    </submittedName>
</protein>
<gene>
    <name evidence="2" type="ordered locus">Halxa_0941</name>
</gene>
<organism evidence="2 3">
    <name type="scientific">Halopiger xanaduensis (strain DSM 18323 / JCM 14033 / SH-6)</name>
    <dbReference type="NCBI Taxonomy" id="797210"/>
    <lineage>
        <taxon>Archaea</taxon>
        <taxon>Methanobacteriati</taxon>
        <taxon>Methanobacteriota</taxon>
        <taxon>Stenosarchaea group</taxon>
        <taxon>Halobacteria</taxon>
        <taxon>Halobacteriales</taxon>
        <taxon>Natrialbaceae</taxon>
        <taxon>Halopiger</taxon>
    </lineage>
</organism>
<dbReference type="InterPro" id="IPR003593">
    <property type="entry name" value="AAA+_ATPase"/>
</dbReference>
<name>F8D8F4_HALXS</name>
<dbReference type="SUPFAM" id="SSF52540">
    <property type="entry name" value="P-loop containing nucleoside triphosphate hydrolases"/>
    <property type="match status" value="1"/>
</dbReference>
<evidence type="ECO:0000259" key="1">
    <source>
        <dbReference type="SMART" id="SM00382"/>
    </source>
</evidence>
<accession>F8D8F4</accession>
<dbReference type="Pfam" id="PF13173">
    <property type="entry name" value="AAA_14"/>
    <property type="match status" value="1"/>
</dbReference>